<proteinExistence type="predicted"/>
<dbReference type="CDD" id="cd20707">
    <property type="entry name" value="MIX_III"/>
    <property type="match status" value="1"/>
</dbReference>
<feature type="coiled-coil region" evidence="1">
    <location>
        <begin position="877"/>
        <end position="914"/>
    </location>
</feature>
<evidence type="ECO:0000313" key="5">
    <source>
        <dbReference type="Proteomes" id="UP000506160"/>
    </source>
</evidence>
<dbReference type="InterPro" id="IPR046864">
    <property type="entry name" value="VasX_N"/>
</dbReference>
<feature type="coiled-coil region" evidence="1">
    <location>
        <begin position="599"/>
        <end position="656"/>
    </location>
</feature>
<gene>
    <name evidence="4" type="ORF">O970_00620</name>
</gene>
<feature type="transmembrane region" description="Helical" evidence="2">
    <location>
        <begin position="1063"/>
        <end position="1081"/>
    </location>
</feature>
<reference evidence="4 5" key="1">
    <citation type="journal article" date="2014" name="Appl. Environ. Microbiol.">
        <title>Genomic features of a bumble bee symbiont reflect its host environment.</title>
        <authorList>
            <person name="Martinson V.G."/>
            <person name="Magoc T."/>
            <person name="Koch H."/>
            <person name="Salzberg S.L."/>
            <person name="Moran N.A."/>
        </authorList>
    </citation>
    <scope>NUCLEOTIDE SEQUENCE [LARGE SCALE GENOMIC DNA]</scope>
    <source>
        <strain evidence="4 5">Bimp</strain>
    </source>
</reference>
<feature type="transmembrane region" description="Helical" evidence="2">
    <location>
        <begin position="1040"/>
        <end position="1057"/>
    </location>
</feature>
<dbReference type="EMBL" id="AWGA01000009">
    <property type="protein sequence ID" value="TEA28100.1"/>
    <property type="molecule type" value="Genomic_DNA"/>
</dbReference>
<keyword evidence="2" id="KW-1133">Transmembrane helix</keyword>
<accession>A0AB94IF12</accession>
<evidence type="ECO:0000259" key="3">
    <source>
        <dbReference type="Pfam" id="PF20249"/>
    </source>
</evidence>
<evidence type="ECO:0000313" key="4">
    <source>
        <dbReference type="EMBL" id="TEA28100.1"/>
    </source>
</evidence>
<name>A0AB94IF12_9GAMM</name>
<keyword evidence="2" id="KW-0472">Membrane</keyword>
<evidence type="ECO:0000256" key="2">
    <source>
        <dbReference type="SAM" id="Phobius"/>
    </source>
</evidence>
<comment type="caution">
    <text evidence="4">The sequence shown here is derived from an EMBL/GenBank/DDBJ whole genome shotgun (WGS) entry which is preliminary data.</text>
</comment>
<keyword evidence="2" id="KW-0812">Transmembrane</keyword>
<organism evidence="4 5">
    <name type="scientific">Candidatus Schmidhempelia bombi str. Bimp</name>
    <dbReference type="NCBI Taxonomy" id="1387197"/>
    <lineage>
        <taxon>Bacteria</taxon>
        <taxon>Pseudomonadati</taxon>
        <taxon>Pseudomonadota</taxon>
        <taxon>Gammaproteobacteria</taxon>
        <taxon>Orbales</taxon>
        <taxon>Orbaceae</taxon>
        <taxon>Candidatus Schmidhempelia</taxon>
    </lineage>
</organism>
<protein>
    <recommendedName>
        <fullName evidence="3">Toxin VasX N-terminal region domain-containing protein</fullName>
    </recommendedName>
</protein>
<dbReference type="Pfam" id="PF20249">
    <property type="entry name" value="VasX_N"/>
    <property type="match status" value="1"/>
</dbReference>
<dbReference type="RefSeq" id="WP_024495262.1">
    <property type="nucleotide sequence ID" value="NZ_AWGA01000009.1"/>
</dbReference>
<keyword evidence="5" id="KW-1185">Reference proteome</keyword>
<keyword evidence="1" id="KW-0175">Coiled coil</keyword>
<sequence>MQKIDTLAKQNKNQAAGKCPACGRHGLPVFLLRQAVITKNNHSNSDVDPIYQTLADYASQLDFKHRMPQETLTQYHYLLRTLRNGYVYVMQQGKELDSRMLDAYECIDGALRLKDAFSLSGTEPRPLSKACQDSCHSIPASFIHLDEKRFTQAWVAYSSQPWSTQTINNYLKQQDPLALSRFTHITSLNQFKTSPAQACGQRAVPFKDIFGYSYDAPINQQSNVLEFRFDRLLPNFESVHPFHSLKAQRARYAYQVNSLYTSRENASSCAIVLEDTLGIAEELNAQRLNHLHIFNYDAPPAKADDEPIADEPNLDFDINKQNSIYAQRAKNMLNMINPELKKRFRYYQNDLFKKRMIWQLIEQYRTSLERTYDQKIATLEQQDYIELANRDPYAYIGPFMAPPPKNAVTIIHLKQEKKKKLNQINACIDDDKVTQFNHELATAYNEVVDYCKRWSQDYFTYVRWLFGQKDVVSKFSPFSPKSFNQVHFWQSEFDFSNEISALSYIKVITQILLDSTHSEIRLDEDNALWDELLSNSTSIYYVISHKNNHGIDLNQPVFTDLINGNPINWLDITSKSTYFGAVYNAHHNQKYEKWQLQQQQQLTKHTQRLNAEIENSQQQLIKLQQKAKQIPIDDLAEQKQLRIKKTENKKAIEQAKKYLQSINDQLAALAIPKVLNETKIDHALSYLNDMAIKKHTQLVQHPQVQPINLRWNQLDMMQRLAKMAVYPVEITVKIRPDKLTQVYALLAQMQGGFFRQHGFNLQEQTFLRQFDVIDTPPSANHKAARFKQTKMMLCFPDELSKSLFIQFITKNREHILNPHKLKAFIQEKLYRYVTLIDQQTTINAQINKINRQQQTTVETLQQADQHNQQRKIVNQHIDQHQTSLTQQQAQLNTAKNKSAQIKQLKDTRKSAKATQLNYKVNAIVGVITLLNIWDTLKEWGKPKEGDIEAKQIRKLATDLASLGLLCVDTVAQYKEIKLKMQLTRGMRVGADVAELQSSIRLTSFISKTVAKAFAAITVMDALTELKSSFGILEMENKLYFYRRFLGSIFMGGGAILLLFKSPIILAIGVMVLIIGTVLIALSKEYDNLSPIEHWLNRCYFGKHAEFAYLKYNAYHEQDYYAHAGFGQAVNDYLIAILGIDTFIYFKTDTAYFAEHNNQRHIQLYLNIPNFVLKTPQDKLNIYLRLYDEDTSSKEQKYIDFYYTATYHHIARQPTFQVINYIPEKPAIYGTDYILPEEQYQRHPYQLPNLIPQQQFYSADHLQGKKVKNIKGLIISQHDMYHQQQHQLNKSSDGKSYQLIIDKKIASTWDLSRIKNYQIIIHYPNHDQGPLIITKNGYNINDK</sequence>
<evidence type="ECO:0000256" key="1">
    <source>
        <dbReference type="SAM" id="Coils"/>
    </source>
</evidence>
<feature type="domain" description="Toxin VasX N-terminal region" evidence="3">
    <location>
        <begin position="19"/>
        <end position="174"/>
    </location>
</feature>
<dbReference type="Proteomes" id="UP000506160">
    <property type="component" value="Unassembled WGS sequence"/>
</dbReference>